<dbReference type="InterPro" id="IPR024731">
    <property type="entry name" value="NELL2-like_EGF"/>
</dbReference>
<name>A0A0R3PIE1_ANGCS</name>
<evidence type="ECO:0000259" key="5">
    <source>
        <dbReference type="PROSITE" id="PS50026"/>
    </source>
</evidence>
<dbReference type="Pfam" id="PF12947">
    <property type="entry name" value="EGF_3"/>
    <property type="match status" value="1"/>
</dbReference>
<feature type="domain" description="EGF-like" evidence="5">
    <location>
        <begin position="61"/>
        <end position="104"/>
    </location>
</feature>
<dbReference type="PROSITE" id="PS01186">
    <property type="entry name" value="EGF_2"/>
    <property type="match status" value="2"/>
</dbReference>
<sequence>MTCVKIHSGSSPREGEQAYPKQCRDSTDCHQYGHCVVGSDSKYVCECLPGYRGDGIQHCVVADRCNPADPSACAQNAECIYEEVERAYVCKCVRGFTGDGVHCIPHARPQTCQEEPRLCHANAQCVYNSGSNTYVCICKPGTRHLAAQTARRMLTASSLHRLVDGNAGAIQDIMETDIFV</sequence>
<dbReference type="PROSITE" id="PS50026">
    <property type="entry name" value="EGF_3"/>
    <property type="match status" value="3"/>
</dbReference>
<dbReference type="AlphaFoldDB" id="A0A0R3PIE1"/>
<reference evidence="6 7" key="2">
    <citation type="submission" date="2018-11" db="EMBL/GenBank/DDBJ databases">
        <authorList>
            <consortium name="Pathogen Informatics"/>
        </authorList>
    </citation>
    <scope>NUCLEOTIDE SEQUENCE [LARGE SCALE GENOMIC DNA]</scope>
    <source>
        <strain evidence="6 7">Costa Rica</strain>
    </source>
</reference>
<feature type="disulfide bond" evidence="4">
    <location>
        <begin position="73"/>
        <end position="90"/>
    </location>
</feature>
<evidence type="ECO:0000313" key="7">
    <source>
        <dbReference type="Proteomes" id="UP000267027"/>
    </source>
</evidence>
<dbReference type="InterPro" id="IPR051586">
    <property type="entry name" value="PKC-binding_NELL"/>
</dbReference>
<reference evidence="8" key="1">
    <citation type="submission" date="2017-02" db="UniProtKB">
        <authorList>
            <consortium name="WormBaseParasite"/>
        </authorList>
    </citation>
    <scope>IDENTIFICATION</scope>
</reference>
<evidence type="ECO:0000313" key="6">
    <source>
        <dbReference type="EMBL" id="VDM55704.1"/>
    </source>
</evidence>
<comment type="caution">
    <text evidence="4">Lacks conserved residue(s) required for the propagation of feature annotation.</text>
</comment>
<dbReference type="PANTHER" id="PTHR24042:SF5">
    <property type="entry name" value="EGF-LIKE CALCIUM-BINDING DOMAIN-CONTAINING PROTEIN"/>
    <property type="match status" value="1"/>
</dbReference>
<dbReference type="WBParaSite" id="ACOC_0000411801-mRNA-1">
    <property type="protein sequence ID" value="ACOC_0000411801-mRNA-1"/>
    <property type="gene ID" value="ACOC_0000411801"/>
</dbReference>
<dbReference type="InterPro" id="IPR009030">
    <property type="entry name" value="Growth_fac_rcpt_cys_sf"/>
</dbReference>
<keyword evidence="7" id="KW-1185">Reference proteome</keyword>
<protein>
    <submittedName>
        <fullName evidence="8">EGF-like domain-containing protein</fullName>
    </submittedName>
</protein>
<feature type="domain" description="EGF-like" evidence="5">
    <location>
        <begin position="108"/>
        <end position="148"/>
    </location>
</feature>
<dbReference type="GO" id="GO:0005615">
    <property type="term" value="C:extracellular space"/>
    <property type="evidence" value="ECO:0007669"/>
    <property type="project" value="TreeGrafter"/>
</dbReference>
<dbReference type="GO" id="GO:0008201">
    <property type="term" value="F:heparin binding"/>
    <property type="evidence" value="ECO:0007669"/>
    <property type="project" value="TreeGrafter"/>
</dbReference>
<evidence type="ECO:0000256" key="3">
    <source>
        <dbReference type="ARBA" id="ARBA00023180"/>
    </source>
</evidence>
<keyword evidence="2 4" id="KW-1015">Disulfide bond</keyword>
<dbReference type="SUPFAM" id="SSF57184">
    <property type="entry name" value="Growth factor receptor domain"/>
    <property type="match status" value="1"/>
</dbReference>
<dbReference type="PANTHER" id="PTHR24042">
    <property type="entry name" value="NEL HOMOLOG"/>
    <property type="match status" value="1"/>
</dbReference>
<accession>A0A0R3PIE1</accession>
<dbReference type="STRING" id="334426.A0A0R3PIE1"/>
<dbReference type="EMBL" id="UYYA01002080">
    <property type="protein sequence ID" value="VDM55704.1"/>
    <property type="molecule type" value="Genomic_DNA"/>
</dbReference>
<gene>
    <name evidence="6" type="ORF">ACOC_LOCUS4119</name>
</gene>
<evidence type="ECO:0000256" key="2">
    <source>
        <dbReference type="ARBA" id="ARBA00023157"/>
    </source>
</evidence>
<proteinExistence type="predicted"/>
<feature type="domain" description="EGF-like" evidence="5">
    <location>
        <begin position="19"/>
        <end position="60"/>
    </location>
</feature>
<keyword evidence="1 4" id="KW-0245">EGF-like domain</keyword>
<dbReference type="Proteomes" id="UP000267027">
    <property type="component" value="Unassembled WGS sequence"/>
</dbReference>
<dbReference type="Gene3D" id="2.10.25.10">
    <property type="entry name" value="Laminin"/>
    <property type="match status" value="2"/>
</dbReference>
<evidence type="ECO:0000256" key="4">
    <source>
        <dbReference type="PROSITE-ProRule" id="PRU00076"/>
    </source>
</evidence>
<evidence type="ECO:0000256" key="1">
    <source>
        <dbReference type="ARBA" id="ARBA00022536"/>
    </source>
</evidence>
<feature type="disulfide bond" evidence="4">
    <location>
        <begin position="119"/>
        <end position="136"/>
    </location>
</feature>
<dbReference type="InterPro" id="IPR000742">
    <property type="entry name" value="EGF"/>
</dbReference>
<organism evidence="8">
    <name type="scientific">Angiostrongylus costaricensis</name>
    <name type="common">Nematode worm</name>
    <dbReference type="NCBI Taxonomy" id="334426"/>
    <lineage>
        <taxon>Eukaryota</taxon>
        <taxon>Metazoa</taxon>
        <taxon>Ecdysozoa</taxon>
        <taxon>Nematoda</taxon>
        <taxon>Chromadorea</taxon>
        <taxon>Rhabditida</taxon>
        <taxon>Rhabditina</taxon>
        <taxon>Rhabditomorpha</taxon>
        <taxon>Strongyloidea</taxon>
        <taxon>Metastrongylidae</taxon>
        <taxon>Angiostrongylus</taxon>
    </lineage>
</organism>
<dbReference type="OrthoDB" id="9990982at2759"/>
<evidence type="ECO:0000313" key="8">
    <source>
        <dbReference type="WBParaSite" id="ACOC_0000411801-mRNA-1"/>
    </source>
</evidence>
<dbReference type="SMART" id="SM00181">
    <property type="entry name" value="EGF"/>
    <property type="match status" value="3"/>
</dbReference>
<keyword evidence="3" id="KW-0325">Glycoprotein</keyword>